<proteinExistence type="predicted"/>
<evidence type="ECO:0008006" key="3">
    <source>
        <dbReference type="Google" id="ProtNLM"/>
    </source>
</evidence>
<dbReference type="AlphaFoldDB" id="A0A150TRI3"/>
<reference evidence="1 2" key="1">
    <citation type="submission" date="2014-02" db="EMBL/GenBank/DDBJ databases">
        <title>The small core and large imbalanced accessory genome model reveals a collaborative survival strategy of Sorangium cellulosum strains in nature.</title>
        <authorList>
            <person name="Han K."/>
            <person name="Peng R."/>
            <person name="Blom J."/>
            <person name="Li Y.-Z."/>
        </authorList>
    </citation>
    <scope>NUCLEOTIDE SEQUENCE [LARGE SCALE GENOMIC DNA]</scope>
    <source>
        <strain evidence="1 2">So0007-03</strain>
    </source>
</reference>
<protein>
    <recommendedName>
        <fullName evidence="3">Transposase</fullName>
    </recommendedName>
</protein>
<dbReference type="EMBL" id="JEME01001382">
    <property type="protein sequence ID" value="KYG07302.1"/>
    <property type="molecule type" value="Genomic_DNA"/>
</dbReference>
<comment type="caution">
    <text evidence="1">The sequence shown here is derived from an EMBL/GenBank/DDBJ whole genome shotgun (WGS) entry which is preliminary data.</text>
</comment>
<gene>
    <name evidence="1" type="ORF">BE21_02625</name>
</gene>
<dbReference type="Proteomes" id="UP000075502">
    <property type="component" value="Unassembled WGS sequence"/>
</dbReference>
<name>A0A150TRI3_SORCE</name>
<accession>A0A150TRI3</accession>
<evidence type="ECO:0000313" key="2">
    <source>
        <dbReference type="Proteomes" id="UP000075502"/>
    </source>
</evidence>
<organism evidence="1 2">
    <name type="scientific">Sorangium cellulosum</name>
    <name type="common">Polyangium cellulosum</name>
    <dbReference type="NCBI Taxonomy" id="56"/>
    <lineage>
        <taxon>Bacteria</taxon>
        <taxon>Pseudomonadati</taxon>
        <taxon>Myxococcota</taxon>
        <taxon>Polyangia</taxon>
        <taxon>Polyangiales</taxon>
        <taxon>Polyangiaceae</taxon>
        <taxon>Sorangium</taxon>
    </lineage>
</organism>
<evidence type="ECO:0000313" key="1">
    <source>
        <dbReference type="EMBL" id="KYG07302.1"/>
    </source>
</evidence>
<sequence>MTGACDRHAVTDLKFKRPHPIRPLCWTLDIAGAVWFFPASVDTPGGTQGAGMGRRKRRAFTPEFKAEAVRLANLVGT</sequence>